<dbReference type="InterPro" id="IPR017601">
    <property type="entry name" value="DGQHR-contain_dom"/>
</dbReference>
<protein>
    <submittedName>
        <fullName evidence="1">DGQHR domain-containing protein</fullName>
    </submittedName>
</protein>
<gene>
    <name evidence="1" type="ORF">WMO24_02255</name>
</gene>
<accession>A0ABV1GBP4</accession>
<dbReference type="RefSeq" id="WP_349214622.1">
    <property type="nucleotide sequence ID" value="NZ_JBBMFA010000046.1"/>
</dbReference>
<dbReference type="NCBIfam" id="TIGR03187">
    <property type="entry name" value="DGQHR"/>
    <property type="match status" value="1"/>
</dbReference>
<dbReference type="InterPro" id="IPR017642">
    <property type="entry name" value="DNA_S_mod_DndB"/>
</dbReference>
<dbReference type="EMBL" id="JBBMFA010000046">
    <property type="protein sequence ID" value="MEQ2519265.1"/>
    <property type="molecule type" value="Genomic_DNA"/>
</dbReference>
<proteinExistence type="predicted"/>
<dbReference type="CDD" id="cd16413">
    <property type="entry name" value="DGQHR_domain"/>
    <property type="match status" value="1"/>
</dbReference>
<name>A0ABV1GBP4_9FIRM</name>
<sequence>MKKVRLTQVNQYGQAFYIGKYDPRVLVKLADQSIDVGSLQEAQRPLEKQHLQELSEYVSPRKKGMLPASVMLGTKDRNRLVVEKETEPDGEISFFMWFPQAPEEIREYENTIDIIDGQHRLFAFSDRYRDEEMKDDVVYEMAFSLFITPSVEMRRRLFTVTNEKQKAVNGNLLLYLKSKLGMLNQAEKQYYPIVNSLATEACSPLKGRIIMSAEKITKGYKAKELIKILDKAKIGQLQVNHQLLTAAEQVKAISTYLSAWESFYGRSYTSPGKETMTKISGLRYVLLLMPTFLEYAVTRQKKFEQEFVRSVIQKLEDYKGLGEEETLFDRSLEFRGEGATIKMAEDDATGLKAYLASSDSNGFNPLA</sequence>
<reference evidence="1 2" key="1">
    <citation type="submission" date="2024-03" db="EMBL/GenBank/DDBJ databases">
        <title>Human intestinal bacterial collection.</title>
        <authorList>
            <person name="Pauvert C."/>
            <person name="Hitch T.C.A."/>
            <person name="Clavel T."/>
        </authorList>
    </citation>
    <scope>NUCLEOTIDE SEQUENCE [LARGE SCALE GENOMIC DNA]</scope>
    <source>
        <strain evidence="1 2">CLA-JM-H11</strain>
    </source>
</reference>
<keyword evidence="2" id="KW-1185">Reference proteome</keyword>
<evidence type="ECO:0000313" key="2">
    <source>
        <dbReference type="Proteomes" id="UP001477672"/>
    </source>
</evidence>
<comment type="caution">
    <text evidence="1">The sequence shown here is derived from an EMBL/GenBank/DDBJ whole genome shotgun (WGS) entry which is preliminary data.</text>
</comment>
<dbReference type="Pfam" id="PF14072">
    <property type="entry name" value="DndB"/>
    <property type="match status" value="1"/>
</dbReference>
<organism evidence="1 2">
    <name type="scientific">Ruthenibacterium intestinale</name>
    <dbReference type="NCBI Taxonomy" id="3133163"/>
    <lineage>
        <taxon>Bacteria</taxon>
        <taxon>Bacillati</taxon>
        <taxon>Bacillota</taxon>
        <taxon>Clostridia</taxon>
        <taxon>Eubacteriales</taxon>
        <taxon>Oscillospiraceae</taxon>
        <taxon>Ruthenibacterium</taxon>
    </lineage>
</organism>
<evidence type="ECO:0000313" key="1">
    <source>
        <dbReference type="EMBL" id="MEQ2519265.1"/>
    </source>
</evidence>
<dbReference type="Proteomes" id="UP001477672">
    <property type="component" value="Unassembled WGS sequence"/>
</dbReference>